<dbReference type="Pfam" id="PF01475">
    <property type="entry name" value="FUR"/>
    <property type="match status" value="1"/>
</dbReference>
<feature type="binding site" evidence="1">
    <location>
        <position position="136"/>
    </location>
    <ligand>
        <name>Zn(2+)</name>
        <dbReference type="ChEBI" id="CHEBI:29105"/>
    </ligand>
</feature>
<dbReference type="GO" id="GO:0003700">
    <property type="term" value="F:DNA-binding transcription factor activity"/>
    <property type="evidence" value="ECO:0007669"/>
    <property type="project" value="InterPro"/>
</dbReference>
<dbReference type="GO" id="GO:0008270">
    <property type="term" value="F:zinc ion binding"/>
    <property type="evidence" value="ECO:0007669"/>
    <property type="project" value="TreeGrafter"/>
</dbReference>
<evidence type="ECO:0000313" key="3">
    <source>
        <dbReference type="Proteomes" id="UP000757461"/>
    </source>
</evidence>
<dbReference type="InterPro" id="IPR036388">
    <property type="entry name" value="WH-like_DNA-bd_sf"/>
</dbReference>
<keyword evidence="1" id="KW-0479">Metal-binding</keyword>
<feature type="binding site" evidence="1">
    <location>
        <position position="133"/>
    </location>
    <ligand>
        <name>Zn(2+)</name>
        <dbReference type="ChEBI" id="CHEBI:29105"/>
    </ligand>
</feature>
<evidence type="ECO:0000256" key="1">
    <source>
        <dbReference type="PIRSR" id="PIRSR602481-1"/>
    </source>
</evidence>
<dbReference type="SUPFAM" id="SSF46785">
    <property type="entry name" value="Winged helix' DNA-binding domain"/>
    <property type="match status" value="1"/>
</dbReference>
<comment type="cofactor">
    <cofactor evidence="1">
        <name>Zn(2+)</name>
        <dbReference type="ChEBI" id="CHEBI:29105"/>
    </cofactor>
    <text evidence="1">Binds 1 zinc ion per subunit.</text>
</comment>
<dbReference type="InterPro" id="IPR002481">
    <property type="entry name" value="FUR"/>
</dbReference>
<feature type="binding site" evidence="1">
    <location>
        <position position="100"/>
    </location>
    <ligand>
        <name>Zn(2+)</name>
        <dbReference type="ChEBI" id="CHEBI:29105"/>
    </ligand>
</feature>
<accession>A0A930N5S4</accession>
<dbReference type="PANTHER" id="PTHR33202:SF22">
    <property type="entry name" value="HYDROGEN PEROXIDE SENSITIVE REPRESSOR"/>
    <property type="match status" value="1"/>
</dbReference>
<gene>
    <name evidence="2" type="ORF">HXN33_05960</name>
</gene>
<proteinExistence type="predicted"/>
<dbReference type="GO" id="GO:1900376">
    <property type="term" value="P:regulation of secondary metabolite biosynthetic process"/>
    <property type="evidence" value="ECO:0007669"/>
    <property type="project" value="TreeGrafter"/>
</dbReference>
<protein>
    <submittedName>
        <fullName evidence="2">Transcriptional repressor</fullName>
    </submittedName>
</protein>
<dbReference type="GO" id="GO:0000976">
    <property type="term" value="F:transcription cis-regulatory region binding"/>
    <property type="evidence" value="ECO:0007669"/>
    <property type="project" value="TreeGrafter"/>
</dbReference>
<keyword evidence="1" id="KW-0862">Zinc</keyword>
<dbReference type="InterPro" id="IPR036390">
    <property type="entry name" value="WH_DNA-bd_sf"/>
</dbReference>
<dbReference type="AlphaFoldDB" id="A0A930N5S4"/>
<dbReference type="GO" id="GO:0045892">
    <property type="term" value="P:negative regulation of DNA-templated transcription"/>
    <property type="evidence" value="ECO:0007669"/>
    <property type="project" value="TreeGrafter"/>
</dbReference>
<dbReference type="PANTHER" id="PTHR33202">
    <property type="entry name" value="ZINC UPTAKE REGULATION PROTEIN"/>
    <property type="match status" value="1"/>
</dbReference>
<dbReference type="EMBL" id="JABZSQ010000093">
    <property type="protein sequence ID" value="MBF1415110.1"/>
    <property type="molecule type" value="Genomic_DNA"/>
</dbReference>
<sequence length="144" mass="16605">MDEAQIEQLLKAHGVKLTANRIVIIRTLAKQNNPVSMKELELQLQTIDKSSISRTLSLFKDHHLVHQLEDGDDIAKYELCLSHNTKKDEDMHVHFYCESCHRTFCLSDIPVPQVELPTGYRQHTVNYMIKGICPQCALHDNVQR</sequence>
<dbReference type="Gene3D" id="1.10.10.10">
    <property type="entry name" value="Winged helix-like DNA-binding domain superfamily/Winged helix DNA-binding domain"/>
    <property type="match status" value="1"/>
</dbReference>
<name>A0A930N5S4_9BACT</name>
<evidence type="ECO:0000313" key="2">
    <source>
        <dbReference type="EMBL" id="MBF1415110.1"/>
    </source>
</evidence>
<feature type="binding site" evidence="1">
    <location>
        <position position="97"/>
    </location>
    <ligand>
        <name>Zn(2+)</name>
        <dbReference type="ChEBI" id="CHEBI:29105"/>
    </ligand>
</feature>
<organism evidence="2 3">
    <name type="scientific">Prevotella histicola</name>
    <dbReference type="NCBI Taxonomy" id="470565"/>
    <lineage>
        <taxon>Bacteria</taxon>
        <taxon>Pseudomonadati</taxon>
        <taxon>Bacteroidota</taxon>
        <taxon>Bacteroidia</taxon>
        <taxon>Bacteroidales</taxon>
        <taxon>Prevotellaceae</taxon>
        <taxon>Prevotella</taxon>
    </lineage>
</organism>
<comment type="caution">
    <text evidence="2">The sequence shown here is derived from an EMBL/GenBank/DDBJ whole genome shotgun (WGS) entry which is preliminary data.</text>
</comment>
<reference evidence="2" key="1">
    <citation type="submission" date="2020-04" db="EMBL/GenBank/DDBJ databases">
        <title>Deep metagenomics examines the oral microbiome during advanced dental caries in children, revealing novel taxa and co-occurrences with host molecules.</title>
        <authorList>
            <person name="Baker J.L."/>
            <person name="Morton J.T."/>
            <person name="Dinis M."/>
            <person name="Alvarez R."/>
            <person name="Tran N.C."/>
            <person name="Knight R."/>
            <person name="Edlund A."/>
        </authorList>
    </citation>
    <scope>NUCLEOTIDE SEQUENCE</scope>
    <source>
        <strain evidence="2">JCVI_25_bin.9</strain>
    </source>
</reference>
<dbReference type="Proteomes" id="UP000757461">
    <property type="component" value="Unassembled WGS sequence"/>
</dbReference>
<dbReference type="RefSeq" id="WP_036870193.1">
    <property type="nucleotide sequence ID" value="NZ_CAUTFS010000001.1"/>
</dbReference>